<dbReference type="GO" id="GO:0004864">
    <property type="term" value="F:protein phosphatase inhibitor activity"/>
    <property type="evidence" value="ECO:0007669"/>
    <property type="project" value="InterPro"/>
</dbReference>
<dbReference type="EMBL" id="JASEJX010000009">
    <property type="protein sequence ID" value="KAK4520776.1"/>
    <property type="molecule type" value="Genomic_DNA"/>
</dbReference>
<evidence type="ECO:0000256" key="1">
    <source>
        <dbReference type="SAM" id="MobiDB-lite"/>
    </source>
</evidence>
<dbReference type="AlphaFoldDB" id="A0AAN7I4A1"/>
<protein>
    <submittedName>
        <fullName evidence="2">NET1-associated nuclear protein 1</fullName>
    </submittedName>
</protein>
<name>A0AAN7I4A1_9FUNG</name>
<keyword evidence="3" id="KW-1185">Reference proteome</keyword>
<sequence length="182" mass="21212">MENQKTPHCSSEHLKSPAKGILQKSHDYEQHETPEHKIKWDENKLKATEKQQKEQVLMKVDEPNTPYIRYDPVADKVTNWEALPESLRAAHEEPEDFMLDGGGVDKAPDTPRKSGIAFANEPDEWQKIDEKEKRDKEQAARKRHEEFERKRAQHYYHAGDVLHKNLQEDEDDSVADNKTSNC</sequence>
<dbReference type="GeneID" id="89950342"/>
<dbReference type="Proteomes" id="UP001304243">
    <property type="component" value="Unassembled WGS sequence"/>
</dbReference>
<dbReference type="Gene3D" id="6.10.250.1050">
    <property type="match status" value="1"/>
</dbReference>
<proteinExistence type="predicted"/>
<feature type="region of interest" description="Disordered" evidence="1">
    <location>
        <begin position="1"/>
        <end position="43"/>
    </location>
</feature>
<dbReference type="GO" id="GO:0009966">
    <property type="term" value="P:regulation of signal transduction"/>
    <property type="evidence" value="ECO:0007669"/>
    <property type="project" value="InterPro"/>
</dbReference>
<dbReference type="Pfam" id="PF04979">
    <property type="entry name" value="IPP-2"/>
    <property type="match status" value="1"/>
</dbReference>
<dbReference type="RefSeq" id="XP_064687442.1">
    <property type="nucleotide sequence ID" value="XM_064825928.1"/>
</dbReference>
<feature type="region of interest" description="Disordered" evidence="1">
    <location>
        <begin position="96"/>
        <end position="182"/>
    </location>
</feature>
<comment type="caution">
    <text evidence="2">The sequence shown here is derived from an EMBL/GenBank/DDBJ whole genome shotgun (WGS) entry which is preliminary data.</text>
</comment>
<accession>A0AAN7I4A1</accession>
<feature type="compositionally biased region" description="Basic and acidic residues" evidence="1">
    <location>
        <begin position="24"/>
        <end position="43"/>
    </location>
</feature>
<feature type="compositionally biased region" description="Basic and acidic residues" evidence="1">
    <location>
        <begin position="124"/>
        <end position="150"/>
    </location>
</feature>
<dbReference type="PANTHER" id="PTHR12398">
    <property type="entry name" value="PROTEIN PHOSPHATASE INHIBITOR"/>
    <property type="match status" value="1"/>
</dbReference>
<reference evidence="2 3" key="1">
    <citation type="submission" date="2022-11" db="EMBL/GenBank/DDBJ databases">
        <title>Mucor velutinosus strain NIH1002 WGS.</title>
        <authorList>
            <person name="Subramanian P."/>
            <person name="Mullikin J.C."/>
            <person name="Segre J.A."/>
            <person name="Zelazny A.M."/>
        </authorList>
    </citation>
    <scope>NUCLEOTIDE SEQUENCE [LARGE SCALE GENOMIC DNA]</scope>
    <source>
        <strain evidence="2 3">NIH1002</strain>
    </source>
</reference>
<dbReference type="InterPro" id="IPR007062">
    <property type="entry name" value="PPI-2"/>
</dbReference>
<evidence type="ECO:0000313" key="2">
    <source>
        <dbReference type="EMBL" id="KAK4520776.1"/>
    </source>
</evidence>
<organism evidence="2 3">
    <name type="scientific">Mucor velutinosus</name>
    <dbReference type="NCBI Taxonomy" id="708070"/>
    <lineage>
        <taxon>Eukaryota</taxon>
        <taxon>Fungi</taxon>
        <taxon>Fungi incertae sedis</taxon>
        <taxon>Mucoromycota</taxon>
        <taxon>Mucoromycotina</taxon>
        <taxon>Mucoromycetes</taxon>
        <taxon>Mucorales</taxon>
        <taxon>Mucorineae</taxon>
        <taxon>Mucoraceae</taxon>
        <taxon>Mucor</taxon>
    </lineage>
</organism>
<gene>
    <name evidence="2" type="primary">NAN1</name>
    <name evidence="2" type="ORF">ATC70_006656</name>
</gene>
<dbReference type="PANTHER" id="PTHR12398:SF20">
    <property type="entry name" value="PROTEIN PHOSPHATASE 1 REGULATORY INHIBITOR SUBUNIT 2"/>
    <property type="match status" value="1"/>
</dbReference>
<evidence type="ECO:0000313" key="3">
    <source>
        <dbReference type="Proteomes" id="UP001304243"/>
    </source>
</evidence>